<protein>
    <submittedName>
        <fullName evidence="2">Uncharacterized protein</fullName>
    </submittedName>
</protein>
<gene>
    <name evidence="2" type="ORF">SDM1_44t00011</name>
</gene>
<keyword evidence="1" id="KW-1133">Transmembrane helix</keyword>
<reference evidence="2" key="1">
    <citation type="submission" date="2004-05" db="EMBL/GenBank/DDBJ databases">
        <authorList>
            <person name="Buell R."/>
            <person name="Liu J."/>
            <person name="Childs K."/>
            <person name="Zaborsky J."/>
            <person name="Tallon L."/>
            <person name="Wirtz U."/>
            <person name="Wei F."/>
            <person name="Kuang H."/>
            <person name="Zhang P."/>
            <person name="Marano M."/>
            <person name="Baker B."/>
        </authorList>
    </citation>
    <scope>NUCLEOTIDE SEQUENCE</scope>
</reference>
<sequence length="255" mass="28777">MSRTEPRRRYPGSASSTPLIQLSTPESVVSAELRKPGQGFAWGQKWSPGTGPAQGVVSGLSFKTSFRSPLKFIWNQMRKRRWRYVVTCQRQGKLEPRRLCQESDPPKGGCTKLHTEQLAGGVEHGYNHKPTYQSEREPRRSDSLNILVDNFYMRRLVVSSPASALTAKIKTMPIEPLWQPIFLEELQSQPFFIKSNDSKLRFTLRGGKPLASESKGFAFWVKLVALGLPSAGYLFYVVCELLHRSWGFTLCAPNG</sequence>
<keyword evidence="1" id="KW-0812">Transmembrane</keyword>
<proteinExistence type="predicted"/>
<name>Q6L407_SOLDE</name>
<keyword evidence="1" id="KW-0472">Membrane</keyword>
<reference evidence="2" key="2">
    <citation type="submission" date="2006-08" db="EMBL/GenBank/DDBJ databases">
        <authorList>
            <person name="Childs K."/>
        </authorList>
    </citation>
    <scope>NUCLEOTIDE SEQUENCE</scope>
</reference>
<evidence type="ECO:0000313" key="2">
    <source>
        <dbReference type="EMBL" id="AAT38777.1"/>
    </source>
</evidence>
<dbReference type="EMBL" id="AC149265">
    <property type="protein sequence ID" value="AAT38777.1"/>
    <property type="molecule type" value="Genomic_DNA"/>
</dbReference>
<evidence type="ECO:0000256" key="1">
    <source>
        <dbReference type="SAM" id="Phobius"/>
    </source>
</evidence>
<accession>Q6L407</accession>
<dbReference type="AlphaFoldDB" id="Q6L407"/>
<organism evidence="2">
    <name type="scientific">Solanum demissum</name>
    <name type="common">Wild potato</name>
    <dbReference type="NCBI Taxonomy" id="50514"/>
    <lineage>
        <taxon>Eukaryota</taxon>
        <taxon>Viridiplantae</taxon>
        <taxon>Streptophyta</taxon>
        <taxon>Embryophyta</taxon>
        <taxon>Tracheophyta</taxon>
        <taxon>Spermatophyta</taxon>
        <taxon>Magnoliopsida</taxon>
        <taxon>eudicotyledons</taxon>
        <taxon>Gunneridae</taxon>
        <taxon>Pentapetalae</taxon>
        <taxon>asterids</taxon>
        <taxon>lamiids</taxon>
        <taxon>Solanales</taxon>
        <taxon>Solanaceae</taxon>
        <taxon>Solanoideae</taxon>
        <taxon>Solaneae</taxon>
        <taxon>Solanum</taxon>
    </lineage>
</organism>
<feature type="transmembrane region" description="Helical" evidence="1">
    <location>
        <begin position="217"/>
        <end position="238"/>
    </location>
</feature>